<dbReference type="Proteomes" id="UP000682739">
    <property type="component" value="Chromosome"/>
</dbReference>
<dbReference type="EMBL" id="CP072110">
    <property type="protein sequence ID" value="QTH62689.1"/>
    <property type="molecule type" value="Genomic_DNA"/>
</dbReference>
<dbReference type="KEGG" id="psym:J1N51_07820"/>
<accession>A0A975D9B9</accession>
<keyword evidence="2" id="KW-1185">Reference proteome</keyword>
<protein>
    <submittedName>
        <fullName evidence="1">Uncharacterized protein</fullName>
    </submittedName>
</protein>
<dbReference type="RefSeq" id="WP_208830084.1">
    <property type="nucleotide sequence ID" value="NZ_CP072110.1"/>
</dbReference>
<proteinExistence type="predicted"/>
<reference evidence="1" key="1">
    <citation type="submission" date="2021-03" db="EMBL/GenBank/DDBJ databases">
        <title>Description of Psychrosphaera ytuae sp. nov. isolated from deep sea sediment of South China Sea.</title>
        <authorList>
            <person name="Zhang J."/>
            <person name="Xu X.-D."/>
        </authorList>
    </citation>
    <scope>NUCLEOTIDE SEQUENCE</scope>
    <source>
        <strain evidence="1">MTZ26</strain>
    </source>
</reference>
<gene>
    <name evidence="1" type="ORF">J1N51_07820</name>
</gene>
<organism evidence="1 2">
    <name type="scientific">Psychrosphaera ytuae</name>
    <dbReference type="NCBI Taxonomy" id="2820710"/>
    <lineage>
        <taxon>Bacteria</taxon>
        <taxon>Pseudomonadati</taxon>
        <taxon>Pseudomonadota</taxon>
        <taxon>Gammaproteobacteria</taxon>
        <taxon>Alteromonadales</taxon>
        <taxon>Pseudoalteromonadaceae</taxon>
        <taxon>Psychrosphaera</taxon>
    </lineage>
</organism>
<evidence type="ECO:0000313" key="1">
    <source>
        <dbReference type="EMBL" id="QTH62689.1"/>
    </source>
</evidence>
<evidence type="ECO:0000313" key="2">
    <source>
        <dbReference type="Proteomes" id="UP000682739"/>
    </source>
</evidence>
<sequence>MSNEFNPNEQLCFRAETAKLLALNVAQIHSGMHEGESSIEQLGDSFQDLANFCMQVQSNPDSDQETKQLAANVLGQVDKAIVSFQFYDRLSQRLSHVQSNLSLLAELVSDNEKLESSDDWRLLRDKISASYTIETEQEMHDAILNGASIEEALSLFKRRLQESEGEQVVELF</sequence>
<dbReference type="AlphaFoldDB" id="A0A975D9B9"/>
<name>A0A975D9B9_9GAMM</name>